<dbReference type="Proteomes" id="UP000679220">
    <property type="component" value="Unassembled WGS sequence"/>
</dbReference>
<reference evidence="2" key="1">
    <citation type="journal article" date="2018" name="Int. J. Syst. Evol. Microbiol.">
        <title>Carboxylicivirga sediminis sp. nov., isolated from coastal sediment.</title>
        <authorList>
            <person name="Wang F.Q."/>
            <person name="Ren L.H."/>
            <person name="Zou R.J."/>
            <person name="Sun Y.Z."/>
            <person name="Liu X.J."/>
            <person name="Jiang F."/>
            <person name="Liu L.J."/>
        </authorList>
    </citation>
    <scope>NUCLEOTIDE SEQUENCE</scope>
    <source>
        <strain evidence="2">JR1</strain>
    </source>
</reference>
<dbReference type="GO" id="GO:0006779">
    <property type="term" value="P:porphyrin-containing compound biosynthetic process"/>
    <property type="evidence" value="ECO:0007669"/>
    <property type="project" value="InterPro"/>
</dbReference>
<accession>A0A941F2W6</accession>
<comment type="caution">
    <text evidence="2">The sequence shown here is derived from an EMBL/GenBank/DDBJ whole genome shotgun (WGS) entry which is preliminary data.</text>
</comment>
<organism evidence="2 3">
    <name type="scientific">Carboxylicivirga sediminis</name>
    <dbReference type="NCBI Taxonomy" id="2006564"/>
    <lineage>
        <taxon>Bacteria</taxon>
        <taxon>Pseudomonadati</taxon>
        <taxon>Bacteroidota</taxon>
        <taxon>Bacteroidia</taxon>
        <taxon>Marinilabiliales</taxon>
        <taxon>Marinilabiliaceae</taxon>
        <taxon>Carboxylicivirga</taxon>
    </lineage>
</organism>
<dbReference type="EMBL" id="JAGTAR010000008">
    <property type="protein sequence ID" value="MBR8535352.1"/>
    <property type="molecule type" value="Genomic_DNA"/>
</dbReference>
<dbReference type="GO" id="GO:0004853">
    <property type="term" value="F:uroporphyrinogen decarboxylase activity"/>
    <property type="evidence" value="ECO:0007669"/>
    <property type="project" value="InterPro"/>
</dbReference>
<feature type="domain" description="Uroporphyrinogen decarboxylase (URO-D)" evidence="1">
    <location>
        <begin position="159"/>
        <end position="351"/>
    </location>
</feature>
<dbReference type="Gene3D" id="3.20.20.210">
    <property type="match status" value="1"/>
</dbReference>
<evidence type="ECO:0000313" key="2">
    <source>
        <dbReference type="EMBL" id="MBR8535352.1"/>
    </source>
</evidence>
<evidence type="ECO:0000313" key="3">
    <source>
        <dbReference type="Proteomes" id="UP000679220"/>
    </source>
</evidence>
<dbReference type="RefSeq" id="WP_212189256.1">
    <property type="nucleotide sequence ID" value="NZ_JAGTAR010000008.1"/>
</dbReference>
<dbReference type="InterPro" id="IPR038071">
    <property type="entry name" value="UROD/MetE-like_sf"/>
</dbReference>
<proteinExistence type="predicted"/>
<dbReference type="Pfam" id="PF01208">
    <property type="entry name" value="URO-D"/>
    <property type="match status" value="1"/>
</dbReference>
<dbReference type="InterPro" id="IPR000257">
    <property type="entry name" value="Uroporphyrinogen_deCOase"/>
</dbReference>
<evidence type="ECO:0000259" key="1">
    <source>
        <dbReference type="Pfam" id="PF01208"/>
    </source>
</evidence>
<dbReference type="SUPFAM" id="SSF51726">
    <property type="entry name" value="UROD/MetE-like"/>
    <property type="match status" value="1"/>
</dbReference>
<dbReference type="PANTHER" id="PTHR47099:SF1">
    <property type="entry name" value="METHYLCOBAMIDE:COM METHYLTRANSFERASE MTBA"/>
    <property type="match status" value="1"/>
</dbReference>
<keyword evidence="3" id="KW-1185">Reference proteome</keyword>
<gene>
    <name evidence="2" type="ORF">KDU71_07255</name>
</gene>
<reference evidence="2" key="2">
    <citation type="submission" date="2021-04" db="EMBL/GenBank/DDBJ databases">
        <authorList>
            <person name="Zhang T."/>
            <person name="Zhang Y."/>
            <person name="Lu D."/>
            <person name="Zuo D."/>
            <person name="Du Z."/>
        </authorList>
    </citation>
    <scope>NUCLEOTIDE SEQUENCE</scope>
    <source>
        <strain evidence="2">JR1</strain>
    </source>
</reference>
<protein>
    <submittedName>
        <fullName evidence="2">Uroporphyrinogen-III decarboxylase</fullName>
    </submittedName>
</protein>
<dbReference type="PANTHER" id="PTHR47099">
    <property type="entry name" value="METHYLCOBAMIDE:COM METHYLTRANSFERASE MTBA"/>
    <property type="match status" value="1"/>
</dbReference>
<dbReference type="AlphaFoldDB" id="A0A941F2W6"/>
<name>A0A941F2W6_9BACT</name>
<dbReference type="InterPro" id="IPR052024">
    <property type="entry name" value="Methanogen_methyltrans"/>
</dbReference>
<sequence>MIHKERVLKALDREPVDRVPFFYWDVPEFGVKLMEHLGFQNRDQLLEYLDVDFRWVEPDYVGKKLVEGDGLSKTDIWGVGYSKVKYGDFEFWEATDFPLEGQTDPLALEDVNWPTTGLFDFDSLPEKIKKYKDYAIMTAPGYSSPGLFRIIQRLLGRDSFLDVIMYHPKFFAALVEKVNSFYLDFIKEFFEKAGGGIDFIRIADDFGSQAGLSISQDIWEQYCKPAIEAFVKVPKEHGARFYMHSCGGVRKLLPEFISIGADVLDPIQTRANGMQPDGLKADFGNYITFCGALDEELLLRQGTPEQVKEGVKQLLDTMAPGGGFILGPSHKLKVETPVENVLAMYEAAKEWKY</sequence>